<dbReference type="Proteomes" id="UP000232323">
    <property type="component" value="Unassembled WGS sequence"/>
</dbReference>
<proteinExistence type="predicted"/>
<evidence type="ECO:0000313" key="2">
    <source>
        <dbReference type="Proteomes" id="UP000232323"/>
    </source>
</evidence>
<reference evidence="1 2" key="1">
    <citation type="submission" date="2017-08" db="EMBL/GenBank/DDBJ databases">
        <title>Acidophilic green algal genome provides insights into adaptation to an acidic environment.</title>
        <authorList>
            <person name="Hirooka S."/>
            <person name="Hirose Y."/>
            <person name="Kanesaki Y."/>
            <person name="Higuchi S."/>
            <person name="Fujiwara T."/>
            <person name="Onuma R."/>
            <person name="Era A."/>
            <person name="Ohbayashi R."/>
            <person name="Uzuka A."/>
            <person name="Nozaki H."/>
            <person name="Yoshikawa H."/>
            <person name="Miyagishima S.Y."/>
        </authorList>
    </citation>
    <scope>NUCLEOTIDE SEQUENCE [LARGE SCALE GENOMIC DNA]</scope>
    <source>
        <strain evidence="1 2">NIES-2499</strain>
    </source>
</reference>
<keyword evidence="2" id="KW-1185">Reference proteome</keyword>
<gene>
    <name evidence="1" type="ORF">CEUSTIGMA_g4476.t1</name>
</gene>
<protein>
    <submittedName>
        <fullName evidence="1">Uncharacterized protein</fullName>
    </submittedName>
</protein>
<organism evidence="1 2">
    <name type="scientific">Chlamydomonas eustigma</name>
    <dbReference type="NCBI Taxonomy" id="1157962"/>
    <lineage>
        <taxon>Eukaryota</taxon>
        <taxon>Viridiplantae</taxon>
        <taxon>Chlorophyta</taxon>
        <taxon>core chlorophytes</taxon>
        <taxon>Chlorophyceae</taxon>
        <taxon>CS clade</taxon>
        <taxon>Chlamydomonadales</taxon>
        <taxon>Chlamydomonadaceae</taxon>
        <taxon>Chlamydomonas</taxon>
    </lineage>
</organism>
<name>A0A250X267_9CHLO</name>
<sequence>MAFRQQVLRAICLMAFTLIFKLRPYLKEIKEISAETRRIAFLPSQLPNEVDVEALVKAAMMNNSIDMQEGGGGGGNKSSNGSKGSTMAQWYLMKPPSPSEAAMVATIATTLEAVLASTFTGSTRLECLPLTAFSRTSHFLSNKL</sequence>
<dbReference type="AlphaFoldDB" id="A0A250X267"/>
<comment type="caution">
    <text evidence="1">The sequence shown here is derived from an EMBL/GenBank/DDBJ whole genome shotgun (WGS) entry which is preliminary data.</text>
</comment>
<evidence type="ECO:0000313" key="1">
    <source>
        <dbReference type="EMBL" id="GAX77029.1"/>
    </source>
</evidence>
<dbReference type="EMBL" id="BEGY01000021">
    <property type="protein sequence ID" value="GAX77029.1"/>
    <property type="molecule type" value="Genomic_DNA"/>
</dbReference>
<accession>A0A250X267</accession>